<feature type="transmembrane region" description="Helical" evidence="7">
    <location>
        <begin position="676"/>
        <end position="701"/>
    </location>
</feature>
<keyword evidence="2" id="KW-1003">Cell membrane</keyword>
<dbReference type="PROSITE" id="PS50156">
    <property type="entry name" value="SSD"/>
    <property type="match status" value="1"/>
</dbReference>
<reference evidence="10" key="1">
    <citation type="journal article" date="2019" name="Int. J. Syst. Evol. Microbiol.">
        <title>The Global Catalogue of Microorganisms (GCM) 10K type strain sequencing project: providing services to taxonomists for standard genome sequencing and annotation.</title>
        <authorList>
            <consortium name="The Broad Institute Genomics Platform"/>
            <consortium name="The Broad Institute Genome Sequencing Center for Infectious Disease"/>
            <person name="Wu L."/>
            <person name="Ma J."/>
        </authorList>
    </citation>
    <scope>NUCLEOTIDE SEQUENCE [LARGE SCALE GENOMIC DNA]</scope>
    <source>
        <strain evidence="10">JCM 18542</strain>
    </source>
</reference>
<evidence type="ECO:0000259" key="8">
    <source>
        <dbReference type="PROSITE" id="PS50156"/>
    </source>
</evidence>
<dbReference type="PANTHER" id="PTHR33406">
    <property type="entry name" value="MEMBRANE PROTEIN MJ1562-RELATED"/>
    <property type="match status" value="1"/>
</dbReference>
<dbReference type="InterPro" id="IPR004869">
    <property type="entry name" value="MMPL_dom"/>
</dbReference>
<feature type="transmembrane region" description="Helical" evidence="7">
    <location>
        <begin position="376"/>
        <end position="394"/>
    </location>
</feature>
<feature type="domain" description="SSD" evidence="8">
    <location>
        <begin position="205"/>
        <end position="338"/>
    </location>
</feature>
<comment type="caution">
    <text evidence="9">The sequence shown here is derived from an EMBL/GenBank/DDBJ whole genome shotgun (WGS) entry which is preliminary data.</text>
</comment>
<feature type="transmembrane region" description="Helical" evidence="7">
    <location>
        <begin position="189"/>
        <end position="210"/>
    </location>
</feature>
<protein>
    <submittedName>
        <fullName evidence="9">MMPL family transporter</fullName>
    </submittedName>
</protein>
<feature type="transmembrane region" description="Helical" evidence="7">
    <location>
        <begin position="603"/>
        <end position="624"/>
    </location>
</feature>
<feature type="region of interest" description="Disordered" evidence="6">
    <location>
        <begin position="734"/>
        <end position="754"/>
    </location>
</feature>
<feature type="transmembrane region" description="Helical" evidence="7">
    <location>
        <begin position="319"/>
        <end position="344"/>
    </location>
</feature>
<dbReference type="EMBL" id="BAABKQ010000001">
    <property type="protein sequence ID" value="GAA4804014.1"/>
    <property type="molecule type" value="Genomic_DNA"/>
</dbReference>
<evidence type="ECO:0000256" key="6">
    <source>
        <dbReference type="SAM" id="MobiDB-lite"/>
    </source>
</evidence>
<keyword evidence="5 7" id="KW-0472">Membrane</keyword>
<name>A0ABP9C7G2_9ACTN</name>
<feature type="transmembrane region" description="Helical" evidence="7">
    <location>
        <begin position="242"/>
        <end position="260"/>
    </location>
</feature>
<sequence length="754" mass="78886">MASILFRVGKFCFRHKWWIIAAWLAALIAVASMVQAFSPKFAKDFSLPGTDAGIATEQMQDYFPQVMTKQENASTSVLIQADDGLSHHTEQIDALVADLKGLPEVSDPASIANPVAVAEAQPELAPSVLGDDGRVGLIQVDQDINMMDLTVDDKTELTDILDENRGGGLQVEATGALMQVMSPGGSAELIGFAVAFVVMIVAFGALIAAFIPLVTGLLGVGLTIMLFTLGAEFLSINESATAIITMLGIAVSIDYALFIVSRYRSELQRGGAKEDAAGRAVGTAGSAVIFAGLTVIIAVVALSVVGIPMITQMGAGAGLAVAVAVLAAITFIPALLGAFGRVAFLPRIPWIKHADPSAGGETNGERFGRAMVRRPVPVIIGGLVLLALAAIPMSKLELGLSMESDDEVAALDLMSEGFGEGVNGPLFAVLHSDDGNVAGAADAAVSTIATLDDVANPQALTWVGNGTADPANPNVGADSALIMITPESAPASQQTHDLMENIRDIAPDIEAQGAELHVGGQTAIMSDLSAKLDTALIPYLVVVVGLAFLIMIGVFRSLWVPLIGTVGFIFSVLGAFGVTVAVFQEGWLGIISHTQPILSFLPIMLIGLVFGLAMDYQVFLVTRMREEYMHGMNAKDAIIAGYRHGARVVTSAALIMISVFAAFILSPDTTAKMIGFALAIAVFFDAFIIRMMVVPAVLSLLGDKAWRLPKWLDKLVLNFDIEGGAIKDRGLEAVPAGEGVDDGDGGQPVPVGSR</sequence>
<evidence type="ECO:0000256" key="2">
    <source>
        <dbReference type="ARBA" id="ARBA00022475"/>
    </source>
</evidence>
<evidence type="ECO:0000256" key="1">
    <source>
        <dbReference type="ARBA" id="ARBA00004651"/>
    </source>
</evidence>
<comment type="subcellular location">
    <subcellularLocation>
        <location evidence="1">Cell membrane</location>
        <topology evidence="1">Multi-pass membrane protein</topology>
    </subcellularLocation>
</comment>
<feature type="transmembrane region" description="Helical" evidence="7">
    <location>
        <begin position="217"/>
        <end position="236"/>
    </location>
</feature>
<evidence type="ECO:0000256" key="7">
    <source>
        <dbReference type="SAM" id="Phobius"/>
    </source>
</evidence>
<gene>
    <name evidence="9" type="ORF">GCM10023353_03020</name>
</gene>
<dbReference type="SUPFAM" id="SSF82866">
    <property type="entry name" value="Multidrug efflux transporter AcrB transmembrane domain"/>
    <property type="match status" value="2"/>
</dbReference>
<evidence type="ECO:0000256" key="4">
    <source>
        <dbReference type="ARBA" id="ARBA00022989"/>
    </source>
</evidence>
<evidence type="ECO:0000313" key="10">
    <source>
        <dbReference type="Proteomes" id="UP001500839"/>
    </source>
</evidence>
<dbReference type="RefSeq" id="WP_200174545.1">
    <property type="nucleotide sequence ID" value="NZ_BAABKQ010000001.1"/>
</dbReference>
<keyword evidence="3 7" id="KW-0812">Transmembrane</keyword>
<evidence type="ECO:0000313" key="9">
    <source>
        <dbReference type="EMBL" id="GAA4804014.1"/>
    </source>
</evidence>
<feature type="transmembrane region" description="Helical" evidence="7">
    <location>
        <begin position="562"/>
        <end position="583"/>
    </location>
</feature>
<dbReference type="Proteomes" id="UP001500839">
    <property type="component" value="Unassembled WGS sequence"/>
</dbReference>
<evidence type="ECO:0000256" key="3">
    <source>
        <dbReference type="ARBA" id="ARBA00022692"/>
    </source>
</evidence>
<feature type="transmembrane region" description="Helical" evidence="7">
    <location>
        <begin position="645"/>
        <end position="664"/>
    </location>
</feature>
<keyword evidence="4 7" id="KW-1133">Transmembrane helix</keyword>
<proteinExistence type="predicted"/>
<dbReference type="PANTHER" id="PTHR33406:SF13">
    <property type="entry name" value="MEMBRANE PROTEIN YDFJ"/>
    <property type="match status" value="1"/>
</dbReference>
<feature type="transmembrane region" description="Helical" evidence="7">
    <location>
        <begin position="536"/>
        <end position="555"/>
    </location>
</feature>
<evidence type="ECO:0000256" key="5">
    <source>
        <dbReference type="ARBA" id="ARBA00023136"/>
    </source>
</evidence>
<dbReference type="Pfam" id="PF03176">
    <property type="entry name" value="MMPL"/>
    <property type="match status" value="2"/>
</dbReference>
<feature type="transmembrane region" description="Helical" evidence="7">
    <location>
        <begin position="281"/>
        <end position="307"/>
    </location>
</feature>
<keyword evidence="10" id="KW-1185">Reference proteome</keyword>
<dbReference type="Gene3D" id="1.20.1640.10">
    <property type="entry name" value="Multidrug efflux transporter AcrB transmembrane domain"/>
    <property type="match status" value="2"/>
</dbReference>
<organism evidence="9 10">
    <name type="scientific">Tomitella cavernea</name>
    <dbReference type="NCBI Taxonomy" id="1387982"/>
    <lineage>
        <taxon>Bacteria</taxon>
        <taxon>Bacillati</taxon>
        <taxon>Actinomycetota</taxon>
        <taxon>Actinomycetes</taxon>
        <taxon>Mycobacteriales</taxon>
        <taxon>Tomitella</taxon>
    </lineage>
</organism>
<dbReference type="InterPro" id="IPR000731">
    <property type="entry name" value="SSD"/>
</dbReference>
<dbReference type="InterPro" id="IPR050545">
    <property type="entry name" value="Mycobact_MmpL"/>
</dbReference>
<accession>A0ABP9C7G2</accession>